<dbReference type="Pfam" id="PF10972">
    <property type="entry name" value="CsiV"/>
    <property type="match status" value="1"/>
</dbReference>
<feature type="signal peptide" evidence="1">
    <location>
        <begin position="1"/>
        <end position="22"/>
    </location>
</feature>
<evidence type="ECO:0008006" key="4">
    <source>
        <dbReference type="Google" id="ProtNLM"/>
    </source>
</evidence>
<name>A0A081FU09_9GAMM</name>
<gene>
    <name evidence="2" type="ORF">ADIMK_3675</name>
</gene>
<dbReference type="Proteomes" id="UP000028252">
    <property type="component" value="Unassembled WGS sequence"/>
</dbReference>
<dbReference type="STRING" id="1232683.ADIMK_3675"/>
<evidence type="ECO:0000256" key="1">
    <source>
        <dbReference type="SAM" id="SignalP"/>
    </source>
</evidence>
<organism evidence="2 3">
    <name type="scientific">Marinobacterium lacunae</name>
    <dbReference type="NCBI Taxonomy" id="1232683"/>
    <lineage>
        <taxon>Bacteria</taxon>
        <taxon>Pseudomonadati</taxon>
        <taxon>Pseudomonadota</taxon>
        <taxon>Gammaproteobacteria</taxon>
        <taxon>Oceanospirillales</taxon>
        <taxon>Oceanospirillaceae</taxon>
        <taxon>Marinobacterium</taxon>
    </lineage>
</organism>
<sequence length="190" mass="21332">MITRFNALLAALLMACAFSAQAAQGDYTVEVLIFSQSGYGDGAAPYELMDANSPPPAIAESSQPSPYNGLPFSQLESLPRDRFQLGDDAARLRREGYQILWHGGWYQNVSTGRNPYVRIQSGDGRVDGVIKVDRGRYLHFKPDLLLSRSAAAETASPRYRFKQSRRMRSEQLHYLDHPHFGMLVIINPLR</sequence>
<feature type="chain" id="PRO_5001757302" description="Peptidoglycan-binding protein CsiV" evidence="1">
    <location>
        <begin position="23"/>
        <end position="190"/>
    </location>
</feature>
<reference evidence="2 3" key="1">
    <citation type="submission" date="2014-04" db="EMBL/GenBank/DDBJ databases">
        <title>Marinobacterium kochiensis sp. nov., isolated from sediment sample collected from Kochi backwaters in Kerala, India.</title>
        <authorList>
            <person name="Singh A."/>
            <person name="Pinnaka A.K."/>
        </authorList>
    </citation>
    <scope>NUCLEOTIDE SEQUENCE [LARGE SCALE GENOMIC DNA]</scope>
    <source>
        <strain evidence="2 3">AK27</strain>
    </source>
</reference>
<keyword evidence="3" id="KW-1185">Reference proteome</keyword>
<dbReference type="RefSeq" id="WP_036191196.1">
    <property type="nucleotide sequence ID" value="NZ_JMQN01000057.1"/>
</dbReference>
<dbReference type="OrthoDB" id="5566524at2"/>
<proteinExistence type="predicted"/>
<comment type="caution">
    <text evidence="2">The sequence shown here is derived from an EMBL/GenBank/DDBJ whole genome shotgun (WGS) entry which is preliminary data.</text>
</comment>
<dbReference type="PROSITE" id="PS51257">
    <property type="entry name" value="PROKAR_LIPOPROTEIN"/>
    <property type="match status" value="1"/>
</dbReference>
<dbReference type="InterPro" id="IPR021241">
    <property type="entry name" value="CsiV"/>
</dbReference>
<keyword evidence="1" id="KW-0732">Signal</keyword>
<dbReference type="AlphaFoldDB" id="A0A081FU09"/>
<evidence type="ECO:0000313" key="3">
    <source>
        <dbReference type="Proteomes" id="UP000028252"/>
    </source>
</evidence>
<evidence type="ECO:0000313" key="2">
    <source>
        <dbReference type="EMBL" id="KEA62014.1"/>
    </source>
</evidence>
<protein>
    <recommendedName>
        <fullName evidence="4">Peptidoglycan-binding protein CsiV</fullName>
    </recommendedName>
</protein>
<dbReference type="PATRIC" id="fig|1232683.4.peg.3615"/>
<accession>A0A081FU09</accession>
<dbReference type="EMBL" id="JMQN01000057">
    <property type="protein sequence ID" value="KEA62014.1"/>
    <property type="molecule type" value="Genomic_DNA"/>
</dbReference>